<proteinExistence type="predicted"/>
<evidence type="ECO:0000256" key="1">
    <source>
        <dbReference type="SAM" id="MobiDB-lite"/>
    </source>
</evidence>
<sequence>MLSRHGKKRAWTSRGLKNATLSHGRAVEVATVAQGLHTPTSLCPHRVCAHMPRASDSALCTTTTIASINIFTAPHSTGTSDRTQVMSAASEQPSAVTSGDGGGERTLRRRRSAASAALLSRPSMHTLAQLVPSFETCVLVHVCTSSSEADGATSAELVYALFEPNFLVDGTSSTVRGLDRTSWERLRSHVEELRIVAISSRCGASQDSPQGAVRKPDCMFDLCTDKDSTQRSVSQIFLQPTSNAVVPASSREELLEIDIVAPADPNMAKQRRIWLPTQVRNILDDADHLVTNSNASIPTTPASAPVHLPNPPPASQPLAEFQSASTRILNLVHCQPTSTQL</sequence>
<reference evidence="2" key="1">
    <citation type="submission" date="2014-07" db="EMBL/GenBank/DDBJ databases">
        <title>Draft genome sequence of the yeast Pseudozyma antarctica JCM 10317 known as a producer of lipase B which used in a wide range of industrial applications.</title>
        <authorList>
            <person name="Morita T."/>
            <person name="Saika A."/>
            <person name="Koike H."/>
        </authorList>
    </citation>
    <scope>NUCLEOTIDE SEQUENCE</scope>
    <source>
        <strain evidence="2">JCM 10317</strain>
    </source>
</reference>
<dbReference type="GeneID" id="26304442"/>
<dbReference type="HOGENOM" id="CLU_070100_0_0_1"/>
<organism evidence="2">
    <name type="scientific">Pseudozyma antarctica</name>
    <name type="common">Yeast</name>
    <name type="synonym">Candida antarctica</name>
    <dbReference type="NCBI Taxonomy" id="84753"/>
    <lineage>
        <taxon>Eukaryota</taxon>
        <taxon>Fungi</taxon>
        <taxon>Dikarya</taxon>
        <taxon>Basidiomycota</taxon>
        <taxon>Ustilaginomycotina</taxon>
        <taxon>Ustilaginomycetes</taxon>
        <taxon>Ustilaginales</taxon>
        <taxon>Ustilaginaceae</taxon>
        <taxon>Moesziomyces</taxon>
    </lineage>
</organism>
<keyword evidence="3" id="KW-1185">Reference proteome</keyword>
<evidence type="ECO:0000313" key="2">
    <source>
        <dbReference type="EMBL" id="GAK65357.1"/>
    </source>
</evidence>
<dbReference type="Proteomes" id="UP000053758">
    <property type="component" value="Unassembled WGS sequence"/>
</dbReference>
<feature type="compositionally biased region" description="Polar residues" evidence="1">
    <location>
        <begin position="76"/>
        <end position="97"/>
    </location>
</feature>
<gene>
    <name evidence="2" type="ORF">PAN0_008d3574</name>
</gene>
<dbReference type="RefSeq" id="XP_014656561.1">
    <property type="nucleotide sequence ID" value="XM_014801075.1"/>
</dbReference>
<name>A0A081CFB1_PSEA2</name>
<feature type="region of interest" description="Disordered" evidence="1">
    <location>
        <begin position="76"/>
        <end position="112"/>
    </location>
</feature>
<accession>A0A081CFB1</accession>
<evidence type="ECO:0000313" key="3">
    <source>
        <dbReference type="Proteomes" id="UP000053758"/>
    </source>
</evidence>
<dbReference type="AlphaFoldDB" id="A0A081CFB1"/>
<protein>
    <submittedName>
        <fullName evidence="2">Uncharacterized protein</fullName>
    </submittedName>
</protein>
<dbReference type="EMBL" id="DF830075">
    <property type="protein sequence ID" value="GAK65357.1"/>
    <property type="molecule type" value="Genomic_DNA"/>
</dbReference>